<dbReference type="RefSeq" id="WP_158764921.1">
    <property type="nucleotide sequence ID" value="NZ_CP047045.1"/>
</dbReference>
<dbReference type="Gene3D" id="3.10.450.50">
    <property type="match status" value="1"/>
</dbReference>
<dbReference type="Proteomes" id="UP000431269">
    <property type="component" value="Chromosome"/>
</dbReference>
<reference evidence="3" key="1">
    <citation type="submission" date="2019-12" db="EMBL/GenBank/DDBJ databases">
        <title>Complete genome of Terracaulis silvestris 0127_4.</title>
        <authorList>
            <person name="Vieira S."/>
            <person name="Riedel T."/>
            <person name="Sproer C."/>
            <person name="Pascual J."/>
            <person name="Boedeker C."/>
            <person name="Overmann J."/>
        </authorList>
    </citation>
    <scope>NUCLEOTIDE SEQUENCE [LARGE SCALE GENOMIC DNA]</scope>
    <source>
        <strain evidence="3">0127_4</strain>
    </source>
</reference>
<keyword evidence="3" id="KW-1185">Reference proteome</keyword>
<protein>
    <recommendedName>
        <fullName evidence="1">DUF3828 domain-containing protein</fullName>
    </recommendedName>
</protein>
<feature type="domain" description="DUF3828" evidence="1">
    <location>
        <begin position="40"/>
        <end position="152"/>
    </location>
</feature>
<organism evidence="2 3">
    <name type="scientific">Terricaulis silvestris</name>
    <dbReference type="NCBI Taxonomy" id="2686094"/>
    <lineage>
        <taxon>Bacteria</taxon>
        <taxon>Pseudomonadati</taxon>
        <taxon>Pseudomonadota</taxon>
        <taxon>Alphaproteobacteria</taxon>
        <taxon>Caulobacterales</taxon>
        <taxon>Caulobacteraceae</taxon>
        <taxon>Terricaulis</taxon>
    </lineage>
</organism>
<accession>A0A6I6MQT7</accession>
<dbReference type="AlphaFoldDB" id="A0A6I6MQT7"/>
<evidence type="ECO:0000313" key="3">
    <source>
        <dbReference type="Proteomes" id="UP000431269"/>
    </source>
</evidence>
<sequence length="172" mass="18777">MYRRNLIIGLGAAALGACSPPAGKQDEPATDSAGRAMTDPAMVIRQLYEPYLTPGATFPDFQNQAPWSAGLWTTLQAMMARSQTINEPILDFDPLIAAQDYQLANLNVVTESMVEASTAVVRASFTNANTPTEVVYDMIWENDRWKVDNIRGAGWDLRQIASAPNTDSIPAQ</sequence>
<dbReference type="InterPro" id="IPR024289">
    <property type="entry name" value="DUF3828"/>
</dbReference>
<dbReference type="PROSITE" id="PS51257">
    <property type="entry name" value="PROKAR_LIPOPROTEIN"/>
    <property type="match status" value="1"/>
</dbReference>
<evidence type="ECO:0000259" key="1">
    <source>
        <dbReference type="Pfam" id="PF12883"/>
    </source>
</evidence>
<dbReference type="KEGG" id="tsv:DSM104635_00757"/>
<proteinExistence type="predicted"/>
<gene>
    <name evidence="2" type="ORF">DSM104635_00757</name>
</gene>
<dbReference type="Pfam" id="PF12883">
    <property type="entry name" value="DUF3828"/>
    <property type="match status" value="1"/>
</dbReference>
<evidence type="ECO:0000313" key="2">
    <source>
        <dbReference type="EMBL" id="QGZ93942.1"/>
    </source>
</evidence>
<dbReference type="EMBL" id="CP047045">
    <property type="protein sequence ID" value="QGZ93942.1"/>
    <property type="molecule type" value="Genomic_DNA"/>
</dbReference>
<name>A0A6I6MQT7_9CAUL</name>